<name>A0ABS8D5A6_9NEIS</name>
<dbReference type="PANTHER" id="PTHR33799:SF1">
    <property type="entry name" value="PTS SYSTEM MANNOSE-SPECIFIC EIIAB COMPONENT-RELATED"/>
    <property type="match status" value="1"/>
</dbReference>
<dbReference type="Proteomes" id="UP001165395">
    <property type="component" value="Unassembled WGS sequence"/>
</dbReference>
<dbReference type="InterPro" id="IPR004701">
    <property type="entry name" value="PTS_EIIA_man-typ"/>
</dbReference>
<keyword evidence="1" id="KW-0808">Transferase</keyword>
<reference evidence="3" key="1">
    <citation type="submission" date="2021-10" db="EMBL/GenBank/DDBJ databases">
        <title>The complete genome sequence of Leeia sp. TBRC 13508.</title>
        <authorList>
            <person name="Charoenyingcharoen P."/>
            <person name="Yukphan P."/>
        </authorList>
    </citation>
    <scope>NUCLEOTIDE SEQUENCE</scope>
    <source>
        <strain evidence="3">TBRC 13508</strain>
    </source>
</reference>
<evidence type="ECO:0000259" key="2">
    <source>
        <dbReference type="PROSITE" id="PS51096"/>
    </source>
</evidence>
<dbReference type="InterPro" id="IPR036662">
    <property type="entry name" value="PTS_EIIA_man-typ_sf"/>
</dbReference>
<dbReference type="Gene3D" id="3.40.50.510">
    <property type="entry name" value="Phosphotransferase system, mannose-type IIA component"/>
    <property type="match status" value="1"/>
</dbReference>
<dbReference type="RefSeq" id="WP_227180106.1">
    <property type="nucleotide sequence ID" value="NZ_JAJBZT010000003.1"/>
</dbReference>
<dbReference type="PROSITE" id="PS51096">
    <property type="entry name" value="PTS_EIIA_TYPE_4"/>
    <property type="match status" value="1"/>
</dbReference>
<accession>A0ABS8D5A6</accession>
<organism evidence="3 4">
    <name type="scientific">Leeia speluncae</name>
    <dbReference type="NCBI Taxonomy" id="2884804"/>
    <lineage>
        <taxon>Bacteria</taxon>
        <taxon>Pseudomonadati</taxon>
        <taxon>Pseudomonadota</taxon>
        <taxon>Betaproteobacteria</taxon>
        <taxon>Neisseriales</taxon>
        <taxon>Leeiaceae</taxon>
        <taxon>Leeia</taxon>
    </lineage>
</organism>
<proteinExistence type="predicted"/>
<comment type="caution">
    <text evidence="3">The sequence shown here is derived from an EMBL/GenBank/DDBJ whole genome shotgun (WGS) entry which is preliminary data.</text>
</comment>
<evidence type="ECO:0000256" key="1">
    <source>
        <dbReference type="ARBA" id="ARBA00022679"/>
    </source>
</evidence>
<protein>
    <submittedName>
        <fullName evidence="3">PTS fructose transporter subunit IIA</fullName>
    </submittedName>
</protein>
<dbReference type="Pfam" id="PF03610">
    <property type="entry name" value="EIIA-man"/>
    <property type="match status" value="1"/>
</dbReference>
<feature type="domain" description="PTS EIIA type-4" evidence="2">
    <location>
        <begin position="1"/>
        <end position="123"/>
    </location>
</feature>
<evidence type="ECO:0000313" key="3">
    <source>
        <dbReference type="EMBL" id="MCB6183389.1"/>
    </source>
</evidence>
<keyword evidence="4" id="KW-1185">Reference proteome</keyword>
<sequence length="129" mass="13730">MIGILLITHYGLGNSLKQCAEHVFGPDIPALAVLGIEKADDPDQKIEEAKEILTSLNADAGVLVLTDLFGATPANIAKQLTQINNVHCISGVNLPMLIRSVSYRHLPMPELIDKAISGAHDGIIAIKAD</sequence>
<dbReference type="InterPro" id="IPR051471">
    <property type="entry name" value="Bacterial_PTS_sugar_comp"/>
</dbReference>
<dbReference type="EMBL" id="JAJBZT010000003">
    <property type="protein sequence ID" value="MCB6183389.1"/>
    <property type="molecule type" value="Genomic_DNA"/>
</dbReference>
<dbReference type="SUPFAM" id="SSF53062">
    <property type="entry name" value="PTS system fructose IIA component-like"/>
    <property type="match status" value="1"/>
</dbReference>
<evidence type="ECO:0000313" key="4">
    <source>
        <dbReference type="Proteomes" id="UP001165395"/>
    </source>
</evidence>
<dbReference type="PANTHER" id="PTHR33799">
    <property type="entry name" value="PTS PERMEASE-RELATED-RELATED"/>
    <property type="match status" value="1"/>
</dbReference>
<gene>
    <name evidence="3" type="ORF">LIN78_07500</name>
</gene>